<organism evidence="3 4">
    <name type="scientific">Candidatus Zymogenus saltonus</name>
    <dbReference type="NCBI Taxonomy" id="2844893"/>
    <lineage>
        <taxon>Bacteria</taxon>
        <taxon>Deltaproteobacteria</taxon>
        <taxon>Candidatus Zymogenia</taxon>
        <taxon>Candidatus Zymogeniales</taxon>
        <taxon>Candidatus Zymogenaceae</taxon>
        <taxon>Candidatus Zymogenus</taxon>
    </lineage>
</organism>
<evidence type="ECO:0000256" key="1">
    <source>
        <dbReference type="SAM" id="Coils"/>
    </source>
</evidence>
<proteinExistence type="predicted"/>
<dbReference type="Proteomes" id="UP000809273">
    <property type="component" value="Unassembled WGS sequence"/>
</dbReference>
<evidence type="ECO:0000256" key="2">
    <source>
        <dbReference type="SAM" id="MobiDB-lite"/>
    </source>
</evidence>
<keyword evidence="1" id="KW-0175">Coiled coil</keyword>
<reference evidence="3" key="1">
    <citation type="journal article" date="2021" name="Environ. Microbiol.">
        <title>Genomic characterization of three novel Desulfobacterota classes expand the metabolic and phylogenetic diversity of the phylum.</title>
        <authorList>
            <person name="Murphy C.L."/>
            <person name="Biggerstaff J."/>
            <person name="Eichhorn A."/>
            <person name="Ewing E."/>
            <person name="Shahan R."/>
            <person name="Soriano D."/>
            <person name="Stewart S."/>
            <person name="VanMol K."/>
            <person name="Walker R."/>
            <person name="Walters P."/>
            <person name="Elshahed M.S."/>
            <person name="Youssef N.H."/>
        </authorList>
    </citation>
    <scope>NUCLEOTIDE SEQUENCE</scope>
    <source>
        <strain evidence="3">Zod_Metabat.24</strain>
    </source>
</reference>
<feature type="region of interest" description="Disordered" evidence="2">
    <location>
        <begin position="1"/>
        <end position="44"/>
    </location>
</feature>
<dbReference type="AlphaFoldDB" id="A0A9D8KEH1"/>
<protein>
    <submittedName>
        <fullName evidence="3">Uncharacterized protein</fullName>
    </submittedName>
</protein>
<sequence length="245" mass="26930">MDDFIKEGPEMGPDLGEAGDDLPQTGGEETAEAVSPEGDESDFGARYVKELREENRKRRLENQRLRAEMDALNISLKSLKDALSRYFDFDDSAGLDEIKRAAEEGLKAAEEALVYSAFASEATRAGLSAEILPDAFKLAELDGVVVDLESREVTGAADAVKSLLEKKAYLLSVRSTAVQNIGSETNPLKGRIQYSSEIEELAGELGVTAEFAEELSRQRSERTGERVGLSQIWRRPKKTRRTGLV</sequence>
<reference evidence="3" key="2">
    <citation type="submission" date="2021-01" db="EMBL/GenBank/DDBJ databases">
        <authorList>
            <person name="Hahn C.R."/>
            <person name="Youssef N.H."/>
            <person name="Elshahed M."/>
        </authorList>
    </citation>
    <scope>NUCLEOTIDE SEQUENCE</scope>
    <source>
        <strain evidence="3">Zod_Metabat.24</strain>
    </source>
</reference>
<feature type="coiled-coil region" evidence="1">
    <location>
        <begin position="48"/>
        <end position="82"/>
    </location>
</feature>
<comment type="caution">
    <text evidence="3">The sequence shown here is derived from an EMBL/GenBank/DDBJ whole genome shotgun (WGS) entry which is preliminary data.</text>
</comment>
<dbReference type="EMBL" id="JAFGIX010000027">
    <property type="protein sequence ID" value="MBN1572653.1"/>
    <property type="molecule type" value="Genomic_DNA"/>
</dbReference>
<name>A0A9D8KEH1_9DELT</name>
<accession>A0A9D8KEH1</accession>
<gene>
    <name evidence="3" type="ORF">JW984_05580</name>
</gene>
<evidence type="ECO:0000313" key="3">
    <source>
        <dbReference type="EMBL" id="MBN1572653.1"/>
    </source>
</evidence>
<feature type="region of interest" description="Disordered" evidence="2">
    <location>
        <begin position="219"/>
        <end position="245"/>
    </location>
</feature>
<evidence type="ECO:0000313" key="4">
    <source>
        <dbReference type="Proteomes" id="UP000809273"/>
    </source>
</evidence>
<feature type="compositionally biased region" description="Basic residues" evidence="2">
    <location>
        <begin position="234"/>
        <end position="245"/>
    </location>
</feature>